<name>A0A0L0VSW3_9BASI</name>
<dbReference type="InterPro" id="IPR058913">
    <property type="entry name" value="Integrase_dom_put"/>
</dbReference>
<feature type="domain" description="Integrase core" evidence="2">
    <location>
        <begin position="228"/>
        <end position="409"/>
    </location>
</feature>
<dbReference type="PANTHER" id="PTHR46177">
    <property type="entry name" value="INTEGRASE CATALYTIC DOMAIN-CONTAINING PROTEIN"/>
    <property type="match status" value="1"/>
</dbReference>
<dbReference type="OrthoDB" id="5392716at2759"/>
<dbReference type="STRING" id="1165861.A0A0L0VSW3"/>
<dbReference type="Proteomes" id="UP000054564">
    <property type="component" value="Unassembled WGS sequence"/>
</dbReference>
<gene>
    <name evidence="3" type="ORF">PSTG_04277</name>
</gene>
<evidence type="ECO:0000313" key="4">
    <source>
        <dbReference type="Proteomes" id="UP000054564"/>
    </source>
</evidence>
<keyword evidence="4" id="KW-1185">Reference proteome</keyword>
<sequence>MDADQSTTKQSDESGSDDTPYSSDIEQVSSGDEEGRRVASNPPEDARDIIEGLLSQGHKGPAIIQILQFRHGISMSASTLTRKRQLWGLRQVERQQYIQPALSPLIRASLLSSHSKGLNLQEIQARLIKEIGLTVCLRTVKRYLRRLRVQLNVDDVALGNVTLNQLYEAINHIRDYLLHNNTGYRRMATLLRRNYNIRVPRDVVAKILQDIDPEGTAARLRKSCKRRVFRTLGPNHVWAIDGHDKLKKFGITVYGVVDAWSRQILGLYVHVTNNDPRHIGVYFLKLVSKIGGVPLKVTADYGTETIDVSMYQMKLSHEFAGITLEQATKRMHHTKSTRNQKIEALWSQMMKQHNQSIIDHIMTHIEDGSYQPDDPIQKLLFLFLWIPVFQASADIWVDLNNHARKRKDHTISQPTGCTPDFAYTTPGHFGTVDQLVPVDVNRVQQFLQEDYPDIDRMFTHTPPWFCATALGVMGYLGIHFAQMTVGNVWDVFHLMWPHIQAHFIHFPPPNLDHLNDLETDLRTDTLEE</sequence>
<evidence type="ECO:0000313" key="3">
    <source>
        <dbReference type="EMBL" id="KNF02369.1"/>
    </source>
</evidence>
<dbReference type="Pfam" id="PF24764">
    <property type="entry name" value="rva_4"/>
    <property type="match status" value="1"/>
</dbReference>
<comment type="caution">
    <text evidence="3">The sequence shown here is derived from an EMBL/GenBank/DDBJ whole genome shotgun (WGS) entry which is preliminary data.</text>
</comment>
<evidence type="ECO:0000259" key="2">
    <source>
        <dbReference type="Pfam" id="PF24764"/>
    </source>
</evidence>
<reference evidence="4" key="1">
    <citation type="submission" date="2014-03" db="EMBL/GenBank/DDBJ databases">
        <title>The Genome Sequence of Puccinia striiformis f. sp. tritici PST-78.</title>
        <authorList>
            <consortium name="The Broad Institute Genome Sequencing Platform"/>
            <person name="Cuomo C."/>
            <person name="Hulbert S."/>
            <person name="Chen X."/>
            <person name="Walker B."/>
            <person name="Young S.K."/>
            <person name="Zeng Q."/>
            <person name="Gargeya S."/>
            <person name="Fitzgerald M."/>
            <person name="Haas B."/>
            <person name="Abouelleil A."/>
            <person name="Alvarado L."/>
            <person name="Arachchi H.M."/>
            <person name="Berlin A.M."/>
            <person name="Chapman S.B."/>
            <person name="Goldberg J."/>
            <person name="Griggs A."/>
            <person name="Gujja S."/>
            <person name="Hansen M."/>
            <person name="Howarth C."/>
            <person name="Imamovic A."/>
            <person name="Larimer J."/>
            <person name="McCowan C."/>
            <person name="Montmayeur A."/>
            <person name="Murphy C."/>
            <person name="Neiman D."/>
            <person name="Pearson M."/>
            <person name="Priest M."/>
            <person name="Roberts A."/>
            <person name="Saif S."/>
            <person name="Shea T."/>
            <person name="Sisk P."/>
            <person name="Sykes S."/>
            <person name="Wortman J."/>
            <person name="Nusbaum C."/>
            <person name="Birren B."/>
        </authorList>
    </citation>
    <scope>NUCLEOTIDE SEQUENCE [LARGE SCALE GENOMIC DNA]</scope>
    <source>
        <strain evidence="4">race PST-78</strain>
    </source>
</reference>
<dbReference type="PANTHER" id="PTHR46177:SF1">
    <property type="entry name" value="INTEGRASE CATALYTIC DOMAIN-CONTAINING PROTEIN"/>
    <property type="match status" value="1"/>
</dbReference>
<proteinExistence type="predicted"/>
<dbReference type="EMBL" id="AJIL01000023">
    <property type="protein sequence ID" value="KNF02369.1"/>
    <property type="molecule type" value="Genomic_DNA"/>
</dbReference>
<feature type="compositionally biased region" description="Polar residues" evidence="1">
    <location>
        <begin position="17"/>
        <end position="30"/>
    </location>
</feature>
<accession>A0A0L0VSW3</accession>
<dbReference type="AlphaFoldDB" id="A0A0L0VSW3"/>
<feature type="region of interest" description="Disordered" evidence="1">
    <location>
        <begin position="1"/>
        <end position="43"/>
    </location>
</feature>
<protein>
    <recommendedName>
        <fullName evidence="2">Integrase core domain-containing protein</fullName>
    </recommendedName>
</protein>
<organism evidence="3 4">
    <name type="scientific">Puccinia striiformis f. sp. tritici PST-78</name>
    <dbReference type="NCBI Taxonomy" id="1165861"/>
    <lineage>
        <taxon>Eukaryota</taxon>
        <taxon>Fungi</taxon>
        <taxon>Dikarya</taxon>
        <taxon>Basidiomycota</taxon>
        <taxon>Pucciniomycotina</taxon>
        <taxon>Pucciniomycetes</taxon>
        <taxon>Pucciniales</taxon>
        <taxon>Pucciniaceae</taxon>
        <taxon>Puccinia</taxon>
    </lineage>
</organism>
<evidence type="ECO:0000256" key="1">
    <source>
        <dbReference type="SAM" id="MobiDB-lite"/>
    </source>
</evidence>